<evidence type="ECO:0000313" key="3">
    <source>
        <dbReference type="Proteomes" id="UP000192578"/>
    </source>
</evidence>
<protein>
    <submittedName>
        <fullName evidence="2">Uncharacterized protein</fullName>
    </submittedName>
</protein>
<proteinExistence type="predicted"/>
<reference evidence="3" key="1">
    <citation type="submission" date="2017-01" db="EMBL/GenBank/DDBJ databases">
        <title>Comparative genomics of anhydrobiosis in the tardigrade Hypsibius dujardini.</title>
        <authorList>
            <person name="Yoshida Y."/>
            <person name="Koutsovoulos G."/>
            <person name="Laetsch D."/>
            <person name="Stevens L."/>
            <person name="Kumar S."/>
            <person name="Horikawa D."/>
            <person name="Ishino K."/>
            <person name="Komine S."/>
            <person name="Tomita M."/>
            <person name="Blaxter M."/>
            <person name="Arakawa K."/>
        </authorList>
    </citation>
    <scope>NUCLEOTIDE SEQUENCE [LARGE SCALE GENOMIC DNA]</scope>
    <source>
        <strain evidence="3">Z151</strain>
    </source>
</reference>
<name>A0A1W0WV15_HYPEX</name>
<comment type="caution">
    <text evidence="2">The sequence shown here is derived from an EMBL/GenBank/DDBJ whole genome shotgun (WGS) entry which is preliminary data.</text>
</comment>
<keyword evidence="3" id="KW-1185">Reference proteome</keyword>
<organism evidence="2 3">
    <name type="scientific">Hypsibius exemplaris</name>
    <name type="common">Freshwater tardigrade</name>
    <dbReference type="NCBI Taxonomy" id="2072580"/>
    <lineage>
        <taxon>Eukaryota</taxon>
        <taxon>Metazoa</taxon>
        <taxon>Ecdysozoa</taxon>
        <taxon>Tardigrada</taxon>
        <taxon>Eutardigrada</taxon>
        <taxon>Parachela</taxon>
        <taxon>Hypsibioidea</taxon>
        <taxon>Hypsibiidae</taxon>
        <taxon>Hypsibius</taxon>
    </lineage>
</organism>
<dbReference type="Proteomes" id="UP000192578">
    <property type="component" value="Unassembled WGS sequence"/>
</dbReference>
<keyword evidence="1" id="KW-0812">Transmembrane</keyword>
<keyword evidence="1" id="KW-1133">Transmembrane helix</keyword>
<gene>
    <name evidence="2" type="ORF">BV898_06898</name>
</gene>
<evidence type="ECO:0000313" key="2">
    <source>
        <dbReference type="EMBL" id="OQV19042.1"/>
    </source>
</evidence>
<dbReference type="AlphaFoldDB" id="A0A1W0WV15"/>
<dbReference type="OrthoDB" id="10452428at2759"/>
<sequence>MLDYFIMGMVTAVVSFVAGTVVTCPHWSDVLTDISFLILYLLLAVCVTQTMWSCLKWSTKNRTSLVAIVMTVTVCFLSMASFHKNQLVQSVFGRTQPLQDSMKNYVTSFFYSSQKVK</sequence>
<evidence type="ECO:0000256" key="1">
    <source>
        <dbReference type="SAM" id="Phobius"/>
    </source>
</evidence>
<dbReference type="EMBL" id="MTYJ01000043">
    <property type="protein sequence ID" value="OQV19042.1"/>
    <property type="molecule type" value="Genomic_DNA"/>
</dbReference>
<feature type="transmembrane region" description="Helical" evidence="1">
    <location>
        <begin position="7"/>
        <end position="28"/>
    </location>
</feature>
<accession>A0A1W0WV15</accession>
<keyword evidence="1" id="KW-0472">Membrane</keyword>
<feature type="transmembrane region" description="Helical" evidence="1">
    <location>
        <begin position="64"/>
        <end position="82"/>
    </location>
</feature>
<feature type="transmembrane region" description="Helical" evidence="1">
    <location>
        <begin position="34"/>
        <end position="52"/>
    </location>
</feature>